<evidence type="ECO:0000313" key="3">
    <source>
        <dbReference type="RGD" id="1310013"/>
    </source>
</evidence>
<gene>
    <name evidence="1 3" type="primary">Ndufs7</name>
    <name evidence="1" type="ORF">rCG_29475</name>
</gene>
<dbReference type="AlphaFoldDB" id="A6K8N9"/>
<dbReference type="EMBL" id="CH474029">
    <property type="protein sequence ID" value="EDL89309.1"/>
    <property type="molecule type" value="Genomic_DNA"/>
</dbReference>
<dbReference type="RGD" id="1310013">
    <property type="gene designation" value="Ndufs7"/>
</dbReference>
<keyword evidence="1" id="KW-0830">Ubiquinone</keyword>
<dbReference type="AGR" id="RGD:1310013"/>
<dbReference type="Proteomes" id="UP000234681">
    <property type="component" value="Chromosome 7"/>
</dbReference>
<sequence>MTFGLACCAVEMMCTTRCPNPGMWCPWGAVPMAVATTTTPTRLFVAVTELCQWTSMCQAARPRPRRCSTASCSCSGRSNANRS</sequence>
<organism evidence="1 2">
    <name type="scientific">Rattus norvegicus</name>
    <name type="common">Rat</name>
    <dbReference type="NCBI Taxonomy" id="10116"/>
    <lineage>
        <taxon>Eukaryota</taxon>
        <taxon>Metazoa</taxon>
        <taxon>Chordata</taxon>
        <taxon>Craniata</taxon>
        <taxon>Vertebrata</taxon>
        <taxon>Euteleostomi</taxon>
        <taxon>Mammalia</taxon>
        <taxon>Eutheria</taxon>
        <taxon>Euarchontoglires</taxon>
        <taxon>Glires</taxon>
        <taxon>Rodentia</taxon>
        <taxon>Myomorpha</taxon>
        <taxon>Muroidea</taxon>
        <taxon>Muridae</taxon>
        <taxon>Murinae</taxon>
        <taxon>Rattus</taxon>
    </lineage>
</organism>
<evidence type="ECO:0000313" key="1">
    <source>
        <dbReference type="EMBL" id="EDL89309.1"/>
    </source>
</evidence>
<evidence type="ECO:0000313" key="2">
    <source>
        <dbReference type="Proteomes" id="UP000234681"/>
    </source>
</evidence>
<reference evidence="2" key="1">
    <citation type="submission" date="2005-09" db="EMBL/GenBank/DDBJ databases">
        <authorList>
            <person name="Mural R.J."/>
            <person name="Li P.W."/>
            <person name="Adams M.D."/>
            <person name="Amanatides P.G."/>
            <person name="Baden-Tillson H."/>
            <person name="Barnstead M."/>
            <person name="Chin S.H."/>
            <person name="Dew I."/>
            <person name="Evans C.A."/>
            <person name="Ferriera S."/>
            <person name="Flanigan M."/>
            <person name="Fosler C."/>
            <person name="Glodek A."/>
            <person name="Gu Z."/>
            <person name="Holt R.A."/>
            <person name="Jennings D."/>
            <person name="Kraft C.L."/>
            <person name="Lu F."/>
            <person name="Nguyen T."/>
            <person name="Nusskern D.R."/>
            <person name="Pfannkoch C.M."/>
            <person name="Sitter C."/>
            <person name="Sutton G.G."/>
            <person name="Venter J.C."/>
            <person name="Wang Z."/>
            <person name="Woodage T."/>
            <person name="Zheng X.H."/>
            <person name="Zhong F."/>
        </authorList>
    </citation>
    <scope>NUCLEOTIDE SEQUENCE [LARGE SCALE GENOMIC DNA]</scope>
    <source>
        <strain>BN</strain>
        <strain evidence="2">Sprague-Dawley</strain>
    </source>
</reference>
<proteinExistence type="predicted"/>
<accession>A6K8N9</accession>
<name>A6K8N9_RAT</name>
<protein>
    <submittedName>
        <fullName evidence="1">NADH dehydrogenase (Ubiquinone) Fe-S protein 7, isoform CRA_e</fullName>
    </submittedName>
</protein>